<comment type="caution">
    <text evidence="2">The sequence shown here is derived from an EMBL/GenBank/DDBJ whole genome shotgun (WGS) entry which is preliminary data.</text>
</comment>
<gene>
    <name evidence="2" type="ORF">O4U47_23215</name>
</gene>
<feature type="region of interest" description="Disordered" evidence="1">
    <location>
        <begin position="1"/>
        <end position="20"/>
    </location>
</feature>
<sequence>MEDLNVYCGPGPNEELTVTSEEKSVAGYPAAPEYAGGGPHPAAVFADVPSNNAHLADFKLKDSPSYTKWLPETPEEVELVVCLRPGPQEDERLDTCAYTGGQEYPLYARTYEYTAYALHTGDEVATGDVPAGAEDCPIAVIGDSPIDEIEEVYTGIHHTTFIDEVEKLVEGEAG</sequence>
<accession>A0ABT4TRY7</accession>
<protein>
    <recommendedName>
        <fullName evidence="4">YbhB/YbcL family Raf kinase inhibitor-like protein</fullName>
    </recommendedName>
</protein>
<proteinExistence type="predicted"/>
<evidence type="ECO:0008006" key="4">
    <source>
        <dbReference type="Google" id="ProtNLM"/>
    </source>
</evidence>
<evidence type="ECO:0000313" key="2">
    <source>
        <dbReference type="EMBL" id="MDA2807437.1"/>
    </source>
</evidence>
<dbReference type="EMBL" id="JAQFWP010000054">
    <property type="protein sequence ID" value="MDA2807437.1"/>
    <property type="molecule type" value="Genomic_DNA"/>
</dbReference>
<organism evidence="2 3">
    <name type="scientific">Nocardiopsis suaedae</name>
    <dbReference type="NCBI Taxonomy" id="3018444"/>
    <lineage>
        <taxon>Bacteria</taxon>
        <taxon>Bacillati</taxon>
        <taxon>Actinomycetota</taxon>
        <taxon>Actinomycetes</taxon>
        <taxon>Streptosporangiales</taxon>
        <taxon>Nocardiopsidaceae</taxon>
        <taxon>Nocardiopsis</taxon>
    </lineage>
</organism>
<reference evidence="2" key="1">
    <citation type="submission" date="2023-01" db="EMBL/GenBank/DDBJ databases">
        <title>Draft genome sequence of Nocardiopsis sp. LSu2-4 isolated from halophytes.</title>
        <authorList>
            <person name="Duangmal K."/>
            <person name="Chantavorakit T."/>
        </authorList>
    </citation>
    <scope>NUCLEOTIDE SEQUENCE</scope>
    <source>
        <strain evidence="2">LSu2-4</strain>
    </source>
</reference>
<evidence type="ECO:0000313" key="3">
    <source>
        <dbReference type="Proteomes" id="UP001165685"/>
    </source>
</evidence>
<dbReference type="RefSeq" id="WP_270680063.1">
    <property type="nucleotide sequence ID" value="NZ_JAQFWP010000054.1"/>
</dbReference>
<name>A0ABT4TRY7_9ACTN</name>
<keyword evidence="3" id="KW-1185">Reference proteome</keyword>
<dbReference type="Proteomes" id="UP001165685">
    <property type="component" value="Unassembled WGS sequence"/>
</dbReference>
<evidence type="ECO:0000256" key="1">
    <source>
        <dbReference type="SAM" id="MobiDB-lite"/>
    </source>
</evidence>